<dbReference type="EMBL" id="VLTJ01000031">
    <property type="protein sequence ID" value="TSH92041.1"/>
    <property type="molecule type" value="Genomic_DNA"/>
</dbReference>
<dbReference type="InterPro" id="IPR016160">
    <property type="entry name" value="Ald_DH_CS_CYS"/>
</dbReference>
<gene>
    <name evidence="6" type="ORF">FOZ76_17565</name>
</gene>
<sequence length="490" mass="52058">MIDSANEPVRVRWSSGSTADRFTVEEAATGRQMALVQGCGEAEVDRAVRVADAAFRQDWRLRTGADRAQFLRRAAQRLAAHKEELARLLCRENGKPMKDALRMDLTSLVASFEFFAALAERPGGEFVDYGNLYTATVREPFGVVAAILPFNWPPIHAGAKIAPALAAGNTVVLKPGEQAPLTAIRIVELLNDVLPDDVLHVVPGAGPAAGIALTHHPLVRKISFTGSPGAGAQVLAAAAGRHVPVLLELGGKNPVVIFEDADLEQAAADCAEAAFFNKGEACTAASRILVHETCMARFVDRLCSHVRGLRVGDGLHAETEVGPLVSRPQQQKVLAHIRQAVAEGAAIAAQADLPTDPALADGFFVAPTVLTGVTPHMAAFTEEIFGPVVCVTPFGDEHEAVALANGTEFGLVAAVYTADAGRGLRVSRQIEAGIVFLNNYRRGMMGTPFGGTKASGYGREHCAATLHEYSYVKALRIPSGRGEIPGWFRA</sequence>
<comment type="caution">
    <text evidence="6">The sequence shown here is derived from an EMBL/GenBank/DDBJ whole genome shotgun (WGS) entry which is preliminary data.</text>
</comment>
<evidence type="ECO:0000256" key="1">
    <source>
        <dbReference type="ARBA" id="ARBA00009986"/>
    </source>
</evidence>
<dbReference type="FunFam" id="3.40.605.10:FF:000007">
    <property type="entry name" value="NAD/NADP-dependent betaine aldehyde dehydrogenase"/>
    <property type="match status" value="1"/>
</dbReference>
<evidence type="ECO:0000256" key="3">
    <source>
        <dbReference type="PROSITE-ProRule" id="PRU10007"/>
    </source>
</evidence>
<dbReference type="Gene3D" id="3.40.605.10">
    <property type="entry name" value="Aldehyde Dehydrogenase, Chain A, domain 1"/>
    <property type="match status" value="1"/>
</dbReference>
<evidence type="ECO:0000256" key="2">
    <source>
        <dbReference type="ARBA" id="ARBA00023002"/>
    </source>
</evidence>
<proteinExistence type="inferred from homology"/>
<dbReference type="OrthoDB" id="6187633at2"/>
<dbReference type="Pfam" id="PF00171">
    <property type="entry name" value="Aldedh"/>
    <property type="match status" value="1"/>
</dbReference>
<dbReference type="GO" id="GO:0016620">
    <property type="term" value="F:oxidoreductase activity, acting on the aldehyde or oxo group of donors, NAD or NADP as acceptor"/>
    <property type="evidence" value="ECO:0007669"/>
    <property type="project" value="InterPro"/>
</dbReference>
<reference evidence="6 7" key="1">
    <citation type="submission" date="2019-07" db="EMBL/GenBank/DDBJ databases">
        <title>Qingshengfaniella alkalisoli gen. nov., sp. nov., isolated from saline soil.</title>
        <authorList>
            <person name="Xu L."/>
            <person name="Huang X.-X."/>
            <person name="Sun J.-Q."/>
        </authorList>
    </citation>
    <scope>NUCLEOTIDE SEQUENCE [LARGE SCALE GENOMIC DNA]</scope>
    <source>
        <strain evidence="6 7">DSM 27279</strain>
    </source>
</reference>
<dbReference type="Proteomes" id="UP000318405">
    <property type="component" value="Unassembled WGS sequence"/>
</dbReference>
<dbReference type="InterPro" id="IPR029510">
    <property type="entry name" value="Ald_DH_CS_GLU"/>
</dbReference>
<evidence type="ECO:0000259" key="5">
    <source>
        <dbReference type="Pfam" id="PF00171"/>
    </source>
</evidence>
<evidence type="ECO:0000313" key="7">
    <source>
        <dbReference type="Proteomes" id="UP000318405"/>
    </source>
</evidence>
<dbReference type="PROSITE" id="PS00070">
    <property type="entry name" value="ALDEHYDE_DEHYDR_CYS"/>
    <property type="match status" value="1"/>
</dbReference>
<dbReference type="InterPro" id="IPR016162">
    <property type="entry name" value="Ald_DH_N"/>
</dbReference>
<dbReference type="FunFam" id="3.40.309.10:FF:000012">
    <property type="entry name" value="Betaine aldehyde dehydrogenase"/>
    <property type="match status" value="1"/>
</dbReference>
<feature type="active site" evidence="3">
    <location>
        <position position="248"/>
    </location>
</feature>
<keyword evidence="7" id="KW-1185">Reference proteome</keyword>
<dbReference type="AlphaFoldDB" id="A0A556AGN5"/>
<evidence type="ECO:0000313" key="6">
    <source>
        <dbReference type="EMBL" id="TSH92041.1"/>
    </source>
</evidence>
<comment type="similarity">
    <text evidence="1 4">Belongs to the aldehyde dehydrogenase family.</text>
</comment>
<protein>
    <submittedName>
        <fullName evidence="6">Aldehyde dehydrogenase</fullName>
    </submittedName>
</protein>
<feature type="domain" description="Aldehyde dehydrogenase" evidence="5">
    <location>
        <begin position="13"/>
        <end position="474"/>
    </location>
</feature>
<name>A0A556AGN5_9BURK</name>
<dbReference type="Gene3D" id="3.40.309.10">
    <property type="entry name" value="Aldehyde Dehydrogenase, Chain A, domain 2"/>
    <property type="match status" value="1"/>
</dbReference>
<dbReference type="PANTHER" id="PTHR11699">
    <property type="entry name" value="ALDEHYDE DEHYDROGENASE-RELATED"/>
    <property type="match status" value="1"/>
</dbReference>
<dbReference type="InterPro" id="IPR015590">
    <property type="entry name" value="Aldehyde_DH_dom"/>
</dbReference>
<keyword evidence="2 4" id="KW-0560">Oxidoreductase</keyword>
<dbReference type="RefSeq" id="WP_143949591.1">
    <property type="nucleotide sequence ID" value="NZ_BAABMB010000001.1"/>
</dbReference>
<organism evidence="6 7">
    <name type="scientific">Verticiella sediminum</name>
    <dbReference type="NCBI Taxonomy" id="1247510"/>
    <lineage>
        <taxon>Bacteria</taxon>
        <taxon>Pseudomonadati</taxon>
        <taxon>Pseudomonadota</taxon>
        <taxon>Betaproteobacteria</taxon>
        <taxon>Burkholderiales</taxon>
        <taxon>Alcaligenaceae</taxon>
        <taxon>Verticiella</taxon>
    </lineage>
</organism>
<dbReference type="SUPFAM" id="SSF53720">
    <property type="entry name" value="ALDH-like"/>
    <property type="match status" value="1"/>
</dbReference>
<dbReference type="InterPro" id="IPR016163">
    <property type="entry name" value="Ald_DH_C"/>
</dbReference>
<dbReference type="InterPro" id="IPR016161">
    <property type="entry name" value="Ald_DH/histidinol_DH"/>
</dbReference>
<dbReference type="PROSITE" id="PS00687">
    <property type="entry name" value="ALDEHYDE_DEHYDR_GLU"/>
    <property type="match status" value="1"/>
</dbReference>
<evidence type="ECO:0000256" key="4">
    <source>
        <dbReference type="RuleBase" id="RU003345"/>
    </source>
</evidence>
<accession>A0A556AGN5</accession>